<dbReference type="GO" id="GO:0005525">
    <property type="term" value="F:GTP binding"/>
    <property type="evidence" value="ECO:0007669"/>
    <property type="project" value="UniProtKB-UniRule"/>
</dbReference>
<name>A0A833JEH8_9BACT</name>
<keyword evidence="4 10" id="KW-0547">Nucleotide-binding</keyword>
<feature type="binding site" evidence="10">
    <location>
        <position position="619"/>
    </location>
    <ligand>
        <name>substrate</name>
    </ligand>
</feature>
<comment type="function">
    <text evidence="10">Catalyzes the reversible interconversion of isobutyryl-CoA and n-butyryl-CoA, using radical chemistry. Also exhibits GTPase activity, associated with its G-protein domain (MeaI) that functions as a chaperone that assists cofactor delivery and proper holo-enzyme assembly.</text>
</comment>
<accession>A0A833JEH8</accession>
<feature type="binding site" evidence="10">
    <location>
        <position position="769"/>
    </location>
    <ligand>
        <name>substrate</name>
    </ligand>
</feature>
<feature type="binding site" evidence="10">
    <location>
        <position position="584"/>
    </location>
    <ligand>
        <name>substrate</name>
    </ligand>
</feature>
<evidence type="ECO:0000256" key="5">
    <source>
        <dbReference type="ARBA" id="ARBA00022801"/>
    </source>
</evidence>
<dbReference type="InterPro" id="IPR033669">
    <property type="entry name" value="IcmF"/>
</dbReference>
<proteinExistence type="inferred from homology"/>
<dbReference type="Pfam" id="PF02310">
    <property type="entry name" value="B12-binding"/>
    <property type="match status" value="1"/>
</dbReference>
<feature type="binding site" evidence="10">
    <location>
        <begin position="352"/>
        <end position="355"/>
    </location>
    <ligand>
        <name>GTP</name>
        <dbReference type="ChEBI" id="CHEBI:37565"/>
    </ligand>
</feature>
<dbReference type="SUPFAM" id="SSF52242">
    <property type="entry name" value="Cobalamin (vitamin B12)-binding domain"/>
    <property type="match status" value="1"/>
</dbReference>
<dbReference type="Gene3D" id="3.40.50.280">
    <property type="entry name" value="Cobalamin-binding domain"/>
    <property type="match status" value="1"/>
</dbReference>
<dbReference type="EMBL" id="WFLN01000007">
    <property type="protein sequence ID" value="KAB8029889.1"/>
    <property type="molecule type" value="Genomic_DNA"/>
</dbReference>
<dbReference type="CDD" id="cd02071">
    <property type="entry name" value="MM_CoA_mut_B12_BD"/>
    <property type="match status" value="1"/>
</dbReference>
<dbReference type="Pfam" id="PF03308">
    <property type="entry name" value="MeaB"/>
    <property type="match status" value="1"/>
</dbReference>
<dbReference type="GO" id="GO:0031419">
    <property type="term" value="F:cobalamin binding"/>
    <property type="evidence" value="ECO:0007669"/>
    <property type="project" value="UniProtKB-UniRule"/>
</dbReference>
<comment type="cofactor">
    <cofactor evidence="10">
        <name>Mg(2+)</name>
        <dbReference type="ChEBI" id="CHEBI:18420"/>
    </cofactor>
</comment>
<dbReference type="InterPro" id="IPR016176">
    <property type="entry name" value="Cbl-dep_enz_cat"/>
</dbReference>
<feature type="binding site" evidence="10">
    <location>
        <position position="260"/>
    </location>
    <ligand>
        <name>GTP</name>
        <dbReference type="ChEBI" id="CHEBI:37565"/>
    </ligand>
</feature>
<keyword evidence="7 10" id="KW-0143">Chaperone</keyword>
<evidence type="ECO:0000259" key="11">
    <source>
        <dbReference type="PROSITE" id="PS51332"/>
    </source>
</evidence>
<dbReference type="GO" id="GO:0034784">
    <property type="term" value="F:pivalyl-CoA mutase activity"/>
    <property type="evidence" value="ECO:0007669"/>
    <property type="project" value="InterPro"/>
</dbReference>
<keyword evidence="8 10" id="KW-0413">Isomerase</keyword>
<dbReference type="EC" id="3.6.5.-" evidence="10"/>
<dbReference type="NCBIfam" id="NF045497">
    <property type="entry name" value="IsobCoAmut_IcmF"/>
    <property type="match status" value="1"/>
</dbReference>
<feature type="binding site" evidence="10">
    <location>
        <position position="970"/>
    </location>
    <ligand>
        <name>GTP</name>
        <dbReference type="ChEBI" id="CHEBI:37565"/>
    </ligand>
</feature>
<feature type="binding site" evidence="10">
    <location>
        <position position="305"/>
    </location>
    <ligand>
        <name>Mg(2+)</name>
        <dbReference type="ChEBI" id="CHEBI:18420"/>
        <label>2</label>
    </ligand>
</feature>
<dbReference type="GO" id="GO:0004494">
    <property type="term" value="F:methylmalonyl-CoA mutase activity"/>
    <property type="evidence" value="ECO:0007669"/>
    <property type="project" value="InterPro"/>
</dbReference>
<evidence type="ECO:0000256" key="7">
    <source>
        <dbReference type="ARBA" id="ARBA00023186"/>
    </source>
</evidence>
<dbReference type="GO" id="GO:0047727">
    <property type="term" value="F:isobutyryl-CoA mutase activity"/>
    <property type="evidence" value="ECO:0007669"/>
    <property type="project" value="UniProtKB-UniRule"/>
</dbReference>
<evidence type="ECO:0000256" key="1">
    <source>
        <dbReference type="ARBA" id="ARBA00001922"/>
    </source>
</evidence>
<feature type="binding site" description="axial binding residue" evidence="10">
    <location>
        <position position="25"/>
    </location>
    <ligand>
        <name>adenosylcob(III)alamin</name>
        <dbReference type="ChEBI" id="CHEBI:18408"/>
    </ligand>
    <ligandPart>
        <name>Co</name>
        <dbReference type="ChEBI" id="CHEBI:27638"/>
    </ligandPart>
</feature>
<keyword evidence="6 10" id="KW-0342">GTP-binding</keyword>
<evidence type="ECO:0000256" key="10">
    <source>
        <dbReference type="HAMAP-Rule" id="MF_02050"/>
    </source>
</evidence>
<organism evidence="12 13">
    <name type="scientific">Fluviispira multicolorata</name>
    <dbReference type="NCBI Taxonomy" id="2654512"/>
    <lineage>
        <taxon>Bacteria</taxon>
        <taxon>Pseudomonadati</taxon>
        <taxon>Bdellovibrionota</taxon>
        <taxon>Oligoflexia</taxon>
        <taxon>Silvanigrellales</taxon>
        <taxon>Silvanigrellaceae</taxon>
        <taxon>Fluviispira</taxon>
    </lineage>
</organism>
<dbReference type="PANTHER" id="PTHR43087:SF1">
    <property type="entry name" value="LAO_AO TRANSPORT SYSTEM ATPASE"/>
    <property type="match status" value="1"/>
</dbReference>
<feature type="binding site" evidence="10">
    <location>
        <position position="244"/>
    </location>
    <ligand>
        <name>Mg(2+)</name>
        <dbReference type="ChEBI" id="CHEBI:18420"/>
        <label>2</label>
    </ligand>
</feature>
<keyword evidence="13" id="KW-1185">Reference proteome</keyword>
<keyword evidence="10" id="KW-0460">Magnesium</keyword>
<feature type="binding site" evidence="10">
    <location>
        <position position="257"/>
    </location>
    <ligand>
        <name>Mg(2+)</name>
        <dbReference type="ChEBI" id="CHEBI:18420"/>
        <label>2</label>
    </ligand>
</feature>
<evidence type="ECO:0000256" key="9">
    <source>
        <dbReference type="ARBA" id="ARBA00023285"/>
    </source>
</evidence>
<comment type="subunit">
    <text evidence="10">Homodimer.</text>
</comment>
<keyword evidence="9 10" id="KW-0170">Cobalt</keyword>
<dbReference type="GO" id="GO:0006637">
    <property type="term" value="P:acyl-CoA metabolic process"/>
    <property type="evidence" value="ECO:0007669"/>
    <property type="project" value="UniProtKB-UniRule"/>
</dbReference>
<gene>
    <name evidence="10" type="primary">icmF</name>
    <name evidence="12" type="ORF">GCL57_10155</name>
</gene>
<dbReference type="InterPro" id="IPR006099">
    <property type="entry name" value="MeMalonylCoA_mutase_a/b_cat"/>
</dbReference>
<dbReference type="InterPro" id="IPR006158">
    <property type="entry name" value="Cobalamin-bd"/>
</dbReference>
<feature type="binding site" evidence="10">
    <location>
        <position position="858"/>
    </location>
    <ligand>
        <name>substrate</name>
    </ligand>
</feature>
<protein>
    <recommendedName>
        <fullName evidence="10">Fused isobutyryl-CoA mutase</fullName>
    </recommendedName>
    <domain>
        <recommendedName>
            <fullName evidence="10">Isobutyryl-CoA mutase</fullName>
            <shortName evidence="10">ICM</shortName>
            <ecNumber evidence="10">5.4.99.13</ecNumber>
        </recommendedName>
    </domain>
    <domain>
        <recommendedName>
            <fullName evidence="10">P-loop GTPase</fullName>
            <ecNumber evidence="10">3.6.5.-</ecNumber>
        </recommendedName>
        <alternativeName>
            <fullName evidence="10">G-protein chaperone</fullName>
        </alternativeName>
    </domain>
</protein>
<reference evidence="12 13" key="1">
    <citation type="submission" date="2019-10" db="EMBL/GenBank/DDBJ databases">
        <title>New genus of Silvanigrellaceae.</title>
        <authorList>
            <person name="Pitt A."/>
            <person name="Hahn M.W."/>
        </authorList>
    </citation>
    <scope>NUCLEOTIDE SEQUENCE [LARGE SCALE GENOMIC DNA]</scope>
    <source>
        <strain evidence="12 13">33A1-SZDP</strain>
    </source>
</reference>
<feature type="domain" description="B12-binding" evidence="11">
    <location>
        <begin position="12"/>
        <end position="150"/>
    </location>
</feature>
<dbReference type="SUPFAM" id="SSF51703">
    <property type="entry name" value="Cobalamin (vitamin B12)-dependent enzymes"/>
    <property type="match status" value="1"/>
</dbReference>
<sequence length="1092" mass="123309">METSFSYRLKNKVRFVTATALFDGHDASINIIRRLLQQGGAEVIHLGHNRSVNEVVNAAVEEDVHAISVSSYQGGHVEYFKYMREMLDKMGRPDMKIFGGGGGVIIAKEIDELHQSGITRIYSPDDGLKMGLEGMICDMLEKSDYALDIWADEMENRDILANDHLRMARALSVIENNFQGLPSKILMQIENGKRKNEEGNNKNPPLVLGVTGTGGAGKSSLTDELIRRFSFEFPERKICIFSVDPSKRKTGGALLGDRIRMNAINHENIFMHSFATRGSKSELSLVTGEAICLARSVGFDLIIVETSGIGQGDTGILDVSDLSLYVMTSEFGAATQLEKIDMLDFADLIAINKFDRRGSEDAFRDVKTTIRRSRYAGNKNIKEENYPVFGTIASKFNDDGVNALYRELLKVIEEKCKEISWKQRHDLKISKKSTNVAPIIAQNRTNYLSEIVSVIHDYHKETIALVKTTTDIFAMERSKKLIKEHSFQQMLDKEIKKQWDHLPKNIKIELQGWEALRANYLSDAFRYEVRGKQYEVNTNIISLSGLKIKKIYLPQNEDYGEIVKYLRNENVPGSFPFTAGVFPFKRVDEDPKRQFAGEGGPARTNNRFHFLTKNDSAKRLSTAFDSVTLYGDEPAKRPDIYGKVGESGVSIATLDDMKLLYRGFDLCDQNTSVSMTINGPAPIILAYFFNTAIDQQLEIAKEKKGSQLTEDEKNAVINFTLETVRGTVQADILKEDQAQNTCIFSIDFALKMMGDIQEFFVKSKVRNYYSVSISGYHIAEAGANPITQLAFTLANGFTYVEYYLSRGMHIDDFAPNLAFFFSNGMDPEYSVIGRVARRIWAITMRDKYKANERSQKLKYHIQTSGRSLHAQEMDFNDIRTTLQALLALCDNCNSLHTNAYDEAVTTPTEESVRRSMAIQLILAREFGNLKNENPLQGSYFIESLTNAVEEAVLAEFDRISSRGGVLGAMETQYQRGKIQEESLYYETLKHTGKLPIIGVNTYLKPNAEANYIPVEMQLSRASYEEKDEQLVRLQNFKKTNEKSTEEALLRLQKKVLAGENIFEELLHTTRHASLGEITHSLYAVGGQFRRAM</sequence>
<comment type="cofactor">
    <cofactor evidence="1 10">
        <name>adenosylcob(III)alamin</name>
        <dbReference type="ChEBI" id="CHEBI:18408"/>
    </cofactor>
</comment>
<dbReference type="HAMAP" id="MF_02050">
    <property type="entry name" value="IcmF"/>
    <property type="match status" value="1"/>
</dbReference>
<feature type="binding site" evidence="10">
    <location>
        <position position="305"/>
    </location>
    <ligand>
        <name>Mg(2+)</name>
        <dbReference type="ChEBI" id="CHEBI:18420"/>
        <label>1</label>
        <note>catalytic</note>
    </ligand>
</feature>
<feature type="binding site" evidence="10">
    <location>
        <position position="725"/>
    </location>
    <ligand>
        <name>substrate</name>
    </ligand>
</feature>
<dbReference type="GO" id="GO:0000287">
    <property type="term" value="F:magnesium ion binding"/>
    <property type="evidence" value="ECO:0007669"/>
    <property type="project" value="UniProtKB-UniRule"/>
</dbReference>
<comment type="caution">
    <text evidence="12">The sequence shown here is derived from an EMBL/GenBank/DDBJ whole genome shotgun (WGS) entry which is preliminary data.</text>
</comment>
<evidence type="ECO:0000256" key="4">
    <source>
        <dbReference type="ARBA" id="ARBA00022741"/>
    </source>
</evidence>
<dbReference type="NCBIfam" id="TIGR00641">
    <property type="entry name" value="acid_CoA_mut_N"/>
    <property type="match status" value="1"/>
</dbReference>
<dbReference type="InterPro" id="IPR006098">
    <property type="entry name" value="MMCoA_mutase_a_cat"/>
</dbReference>
<feature type="binding site" evidence="10">
    <location>
        <position position="306"/>
    </location>
    <ligand>
        <name>Mg(2+)</name>
        <dbReference type="ChEBI" id="CHEBI:18420"/>
        <label>2</label>
    </ligand>
</feature>
<evidence type="ECO:0000313" key="12">
    <source>
        <dbReference type="EMBL" id="KAB8029889.1"/>
    </source>
</evidence>
<dbReference type="PROSITE" id="PS51332">
    <property type="entry name" value="B12_BINDING"/>
    <property type="match status" value="1"/>
</dbReference>
<dbReference type="AlphaFoldDB" id="A0A833JEH8"/>
<feature type="binding site" evidence="10">
    <location>
        <position position="853"/>
    </location>
    <ligand>
        <name>substrate</name>
    </ligand>
</feature>
<dbReference type="Pfam" id="PF01642">
    <property type="entry name" value="MM_CoA_mutase"/>
    <property type="match status" value="1"/>
</dbReference>
<comment type="catalytic activity">
    <reaction evidence="10">
        <text>2-methylpropanoyl-CoA = butanoyl-CoA</text>
        <dbReference type="Rhea" id="RHEA:13141"/>
        <dbReference type="ChEBI" id="CHEBI:57338"/>
        <dbReference type="ChEBI" id="CHEBI:57371"/>
        <dbReference type="EC" id="5.4.99.13"/>
    </reaction>
</comment>
<dbReference type="InterPro" id="IPR027417">
    <property type="entry name" value="P-loop_NTPase"/>
</dbReference>
<dbReference type="NCBIfam" id="TIGR00640">
    <property type="entry name" value="acid_CoA_mut_C"/>
    <property type="match status" value="1"/>
</dbReference>
<dbReference type="Gene3D" id="3.20.20.240">
    <property type="entry name" value="Methylmalonyl-CoA mutase"/>
    <property type="match status" value="1"/>
</dbReference>
<evidence type="ECO:0000256" key="3">
    <source>
        <dbReference type="ARBA" id="ARBA00022723"/>
    </source>
</evidence>
<dbReference type="Gene3D" id="3.40.50.300">
    <property type="entry name" value="P-loop containing nucleotide triphosphate hydrolases"/>
    <property type="match status" value="1"/>
</dbReference>
<dbReference type="Proteomes" id="UP000442694">
    <property type="component" value="Unassembled WGS sequence"/>
</dbReference>
<comment type="similarity">
    <text evidence="10">Belongs to the IcmF family.</text>
</comment>
<dbReference type="InterPro" id="IPR053439">
    <property type="entry name" value="IcmF/GTPase_domain"/>
</dbReference>
<evidence type="ECO:0000256" key="2">
    <source>
        <dbReference type="ARBA" id="ARBA00022628"/>
    </source>
</evidence>
<feature type="binding site" evidence="10">
    <location>
        <position position="243"/>
    </location>
    <ligand>
        <name>Mg(2+)</name>
        <dbReference type="ChEBI" id="CHEBI:18420"/>
        <label>2</label>
    </ligand>
</feature>
<dbReference type="PANTHER" id="PTHR43087">
    <property type="entry name" value="LYSINE/ARGININE/ORNITHINE TRANSPORT SYSTEM KINASE"/>
    <property type="match status" value="1"/>
</dbReference>
<feature type="binding site" evidence="10">
    <location>
        <begin position="215"/>
        <end position="220"/>
    </location>
    <ligand>
        <name>GTP</name>
        <dbReference type="ChEBI" id="CHEBI:37565"/>
    </ligand>
</feature>
<feature type="region of interest" description="Linker" evidence="10">
    <location>
        <begin position="415"/>
        <end position="576"/>
    </location>
</feature>
<dbReference type="EC" id="5.4.99.13" evidence="10"/>
<dbReference type="InterPro" id="IPR006159">
    <property type="entry name" value="Acid_CoA_mut_C"/>
</dbReference>
<evidence type="ECO:0000256" key="8">
    <source>
        <dbReference type="ARBA" id="ARBA00023235"/>
    </source>
</evidence>
<comment type="caution">
    <text evidence="10">Lacks conserved residue(s) required for the propagation of feature annotation.</text>
</comment>
<keyword evidence="3 10" id="KW-0479">Metal-binding</keyword>
<dbReference type="SUPFAM" id="SSF52540">
    <property type="entry name" value="P-loop containing nucleoside triphosphate hydrolases"/>
    <property type="match status" value="1"/>
</dbReference>
<evidence type="ECO:0000313" key="13">
    <source>
        <dbReference type="Proteomes" id="UP000442694"/>
    </source>
</evidence>
<feature type="binding site" evidence="10">
    <location>
        <position position="219"/>
    </location>
    <ligand>
        <name>Mg(2+)</name>
        <dbReference type="ChEBI" id="CHEBI:18420"/>
        <label>1</label>
        <note>catalytic</note>
    </ligand>
</feature>
<dbReference type="InterPro" id="IPR052040">
    <property type="entry name" value="GTPase/Isobutyryl-CoA_mutase"/>
</dbReference>
<dbReference type="GO" id="GO:0003924">
    <property type="term" value="F:GTPase activity"/>
    <property type="evidence" value="ECO:0007669"/>
    <property type="project" value="UniProtKB-UniRule"/>
</dbReference>
<dbReference type="InterPro" id="IPR036724">
    <property type="entry name" value="Cobalamin-bd_sf"/>
</dbReference>
<keyword evidence="5 10" id="KW-0378">Hydrolase</keyword>
<evidence type="ECO:0000256" key="6">
    <source>
        <dbReference type="ARBA" id="ARBA00023134"/>
    </source>
</evidence>
<comment type="domain">
    <text evidence="10">Is composed of four functional domains: the N-terminal 5'-deoxyadenosylcobalamin binding region that is homologous to the small subunit of ICM (IcmB), a middle P-loop GTPase domain (MeaI) that likely acts as a chaperone for ICM, a structured linker region involved in dimer formation, and a C-terminal part that is homologous to the large substrate-binding subunit of ICM (IcmA).</text>
</comment>
<keyword evidence="10" id="KW-0511">Multifunctional enzyme</keyword>
<dbReference type="RefSeq" id="WP_152213231.1">
    <property type="nucleotide sequence ID" value="NZ_WFLN01000007.1"/>
</dbReference>
<feature type="binding site" evidence="10">
    <location>
        <position position="257"/>
    </location>
    <ligand>
        <name>Mg(2+)</name>
        <dbReference type="ChEBI" id="CHEBI:18420"/>
        <label>1</label>
        <note>catalytic</note>
    </ligand>
</feature>
<keyword evidence="2 10" id="KW-0846">Cobalamin</keyword>
<comment type="catalytic activity">
    <reaction evidence="10">
        <text>GTP + H2O = GDP + phosphate + H(+)</text>
        <dbReference type="Rhea" id="RHEA:19669"/>
        <dbReference type="ChEBI" id="CHEBI:15377"/>
        <dbReference type="ChEBI" id="CHEBI:15378"/>
        <dbReference type="ChEBI" id="CHEBI:37565"/>
        <dbReference type="ChEBI" id="CHEBI:43474"/>
        <dbReference type="ChEBI" id="CHEBI:58189"/>
    </reaction>
</comment>